<feature type="chain" id="PRO_5046402300" evidence="1">
    <location>
        <begin position="28"/>
        <end position="421"/>
    </location>
</feature>
<evidence type="ECO:0000259" key="2">
    <source>
        <dbReference type="Pfam" id="PF02470"/>
    </source>
</evidence>
<evidence type="ECO:0000313" key="4">
    <source>
        <dbReference type="EMBL" id="MFI2475189.1"/>
    </source>
</evidence>
<dbReference type="Pfam" id="PF02470">
    <property type="entry name" value="MlaD"/>
    <property type="match status" value="1"/>
</dbReference>
<dbReference type="PROSITE" id="PS51257">
    <property type="entry name" value="PROKAR_LIPOPROTEIN"/>
    <property type="match status" value="1"/>
</dbReference>
<evidence type="ECO:0000313" key="5">
    <source>
        <dbReference type="Proteomes" id="UP001611415"/>
    </source>
</evidence>
<accession>A0ABW7X251</accession>
<comment type="caution">
    <text evidence="4">The sequence shown here is derived from an EMBL/GenBank/DDBJ whole genome shotgun (WGS) entry which is preliminary data.</text>
</comment>
<name>A0ABW7X251_9NOCA</name>
<keyword evidence="5" id="KW-1185">Reference proteome</keyword>
<dbReference type="InterPro" id="IPR003399">
    <property type="entry name" value="Mce/MlaD"/>
</dbReference>
<protein>
    <submittedName>
        <fullName evidence="4">MCE family protein</fullName>
    </submittedName>
</protein>
<dbReference type="InterPro" id="IPR024516">
    <property type="entry name" value="Mce_C"/>
</dbReference>
<dbReference type="EMBL" id="JBIRYO010000010">
    <property type="protein sequence ID" value="MFI2475189.1"/>
    <property type="molecule type" value="Genomic_DNA"/>
</dbReference>
<organism evidence="4 5">
    <name type="scientific">Nocardia xishanensis</name>
    <dbReference type="NCBI Taxonomy" id="238964"/>
    <lineage>
        <taxon>Bacteria</taxon>
        <taxon>Bacillati</taxon>
        <taxon>Actinomycetota</taxon>
        <taxon>Actinomycetes</taxon>
        <taxon>Mycobacteriales</taxon>
        <taxon>Nocardiaceae</taxon>
        <taxon>Nocardia</taxon>
    </lineage>
</organism>
<feature type="domain" description="Mce/MlaD" evidence="2">
    <location>
        <begin position="47"/>
        <end position="123"/>
    </location>
</feature>
<dbReference type="PANTHER" id="PTHR33371:SF15">
    <property type="entry name" value="LIPOPROTEIN LPRN"/>
    <property type="match status" value="1"/>
</dbReference>
<feature type="signal peptide" evidence="1">
    <location>
        <begin position="1"/>
        <end position="27"/>
    </location>
</feature>
<feature type="domain" description="Mammalian cell entry C-terminal" evidence="3">
    <location>
        <begin position="129"/>
        <end position="322"/>
    </location>
</feature>
<dbReference type="PANTHER" id="PTHR33371">
    <property type="entry name" value="INTERMEMBRANE PHOSPHOLIPID TRANSPORT SYSTEM BINDING PROTEIN MLAD-RELATED"/>
    <property type="match status" value="1"/>
</dbReference>
<keyword evidence="1" id="KW-0732">Signal</keyword>
<dbReference type="Pfam" id="PF11887">
    <property type="entry name" value="Mce4_CUP1"/>
    <property type="match status" value="1"/>
</dbReference>
<gene>
    <name evidence="4" type="ORF">ACH49W_17570</name>
</gene>
<evidence type="ECO:0000259" key="3">
    <source>
        <dbReference type="Pfam" id="PF11887"/>
    </source>
</evidence>
<proteinExistence type="predicted"/>
<dbReference type="InterPro" id="IPR005693">
    <property type="entry name" value="Mce"/>
</dbReference>
<dbReference type="Proteomes" id="UP001611415">
    <property type="component" value="Unassembled WGS sequence"/>
</dbReference>
<dbReference type="InterPro" id="IPR052336">
    <property type="entry name" value="MlaD_Phospholipid_Transporter"/>
</dbReference>
<dbReference type="RefSeq" id="WP_357401086.1">
    <property type="nucleotide sequence ID" value="NZ_JBEYCD010000002.1"/>
</dbReference>
<sequence length="421" mass="44232">MRTTKPIVRGMSAAALAVSAALISSCAADGIYSVPLPGGADVGPHPIHVDIHFDDVLDLVPQSAVKVEGVPVGRVEDIVLAQDGWTASVRTLINSSVDLPANARAEVRQSNLLGEKFIELSPPVADPDPAKLADGAVIPVEHTRHATEIEQVLGAMSLLLNGGGVAQLQPIVTELNKTLGGREDRVRSLLEQANTLIGGLNEQVDDITRAIDGLATLSSRVSGQTEQIGRILDELPRGIRILEEQRPELISLLAQLDRVGQAGFDVIDTAKDDLIRDLNSLRPTLQELGRAAPDLVTAFPLIPTYPFPDSSLEGTFGGQVNTWLSVDQQIGVTLSNLGVGKPDPVYIPPPYGPPVNVDPSNPYYNGNGPRPGWPTVSLIPLPPTMAVLPAPGAPVPNPIGPLLEQFGVTPPGAAAGGGEPR</sequence>
<evidence type="ECO:0000256" key="1">
    <source>
        <dbReference type="SAM" id="SignalP"/>
    </source>
</evidence>
<dbReference type="NCBIfam" id="TIGR00996">
    <property type="entry name" value="Mtu_fam_mce"/>
    <property type="match status" value="1"/>
</dbReference>
<reference evidence="4 5" key="1">
    <citation type="submission" date="2024-10" db="EMBL/GenBank/DDBJ databases">
        <title>The Natural Products Discovery Center: Release of the First 8490 Sequenced Strains for Exploring Actinobacteria Biosynthetic Diversity.</title>
        <authorList>
            <person name="Kalkreuter E."/>
            <person name="Kautsar S.A."/>
            <person name="Yang D."/>
            <person name="Bader C.D."/>
            <person name="Teijaro C.N."/>
            <person name="Fluegel L."/>
            <person name="Davis C.M."/>
            <person name="Simpson J.R."/>
            <person name="Lauterbach L."/>
            <person name="Steele A.D."/>
            <person name="Gui C."/>
            <person name="Meng S."/>
            <person name="Li G."/>
            <person name="Viehrig K."/>
            <person name="Ye F."/>
            <person name="Su P."/>
            <person name="Kiefer A.F."/>
            <person name="Nichols A."/>
            <person name="Cepeda A.J."/>
            <person name="Yan W."/>
            <person name="Fan B."/>
            <person name="Jiang Y."/>
            <person name="Adhikari A."/>
            <person name="Zheng C.-J."/>
            <person name="Schuster L."/>
            <person name="Cowan T.M."/>
            <person name="Smanski M.J."/>
            <person name="Chevrette M.G."/>
            <person name="De Carvalho L.P.S."/>
            <person name="Shen B."/>
        </authorList>
    </citation>
    <scope>NUCLEOTIDE SEQUENCE [LARGE SCALE GENOMIC DNA]</scope>
    <source>
        <strain evidence="4 5">NPDC019275</strain>
    </source>
</reference>